<dbReference type="RefSeq" id="WP_096333446.1">
    <property type="nucleotide sequence ID" value="NZ_FOMX01000039.1"/>
</dbReference>
<name>A0A1I2H7P1_9BACT</name>
<dbReference type="AlphaFoldDB" id="A0A1I2H7P1"/>
<dbReference type="Proteomes" id="UP000199400">
    <property type="component" value="Unassembled WGS sequence"/>
</dbReference>
<organism evidence="1 2">
    <name type="scientific">Nannocystis exedens</name>
    <dbReference type="NCBI Taxonomy" id="54"/>
    <lineage>
        <taxon>Bacteria</taxon>
        <taxon>Pseudomonadati</taxon>
        <taxon>Myxococcota</taxon>
        <taxon>Polyangia</taxon>
        <taxon>Nannocystales</taxon>
        <taxon>Nannocystaceae</taxon>
        <taxon>Nannocystis</taxon>
    </lineage>
</organism>
<proteinExistence type="predicted"/>
<dbReference type="EMBL" id="FOMX01000039">
    <property type="protein sequence ID" value="SFF25383.1"/>
    <property type="molecule type" value="Genomic_DNA"/>
</dbReference>
<gene>
    <name evidence="1" type="ORF">SAMN02745121_07741</name>
</gene>
<keyword evidence="2" id="KW-1185">Reference proteome</keyword>
<evidence type="ECO:0000313" key="1">
    <source>
        <dbReference type="EMBL" id="SFF25383.1"/>
    </source>
</evidence>
<accession>A0A1I2H7P1</accession>
<sequence>MVAFTGVKVFSATKAWEREQISDRINEWLEANPGVEIVDKVVTQSSDSEFHCLTITLFYSRPTSRGAHAQASVAP</sequence>
<evidence type="ECO:0000313" key="2">
    <source>
        <dbReference type="Proteomes" id="UP000199400"/>
    </source>
</evidence>
<reference evidence="2" key="1">
    <citation type="submission" date="2016-10" db="EMBL/GenBank/DDBJ databases">
        <authorList>
            <person name="Varghese N."/>
            <person name="Submissions S."/>
        </authorList>
    </citation>
    <scope>NUCLEOTIDE SEQUENCE [LARGE SCALE GENOMIC DNA]</scope>
    <source>
        <strain evidence="2">ATCC 25963</strain>
    </source>
</reference>
<dbReference type="STRING" id="54.SAMN02745121_07741"/>
<protein>
    <submittedName>
        <fullName evidence="1">Uncharacterized protein</fullName>
    </submittedName>
</protein>
<dbReference type="OrthoDB" id="5520394at2"/>